<dbReference type="RefSeq" id="WP_110039315.1">
    <property type="nucleotide sequence ID" value="NZ_QGTL01000007.1"/>
</dbReference>
<name>A0A317NDP4_9NOCA</name>
<organism evidence="1 2">
    <name type="scientific">Nocardia neocaledoniensis</name>
    <dbReference type="NCBI Taxonomy" id="236511"/>
    <lineage>
        <taxon>Bacteria</taxon>
        <taxon>Bacillati</taxon>
        <taxon>Actinomycetota</taxon>
        <taxon>Actinomycetes</taxon>
        <taxon>Mycobacteriales</taxon>
        <taxon>Nocardiaceae</taxon>
        <taxon>Nocardia</taxon>
    </lineage>
</organism>
<sequence length="68" mass="7490">MTKRLIEIEDELLESARNALGTSGVSDTVRAALSSAVVSRARAAEVEWLVNGGMAEMADKERRDDVWR</sequence>
<evidence type="ECO:0000313" key="1">
    <source>
        <dbReference type="EMBL" id="PWV73421.1"/>
    </source>
</evidence>
<evidence type="ECO:0008006" key="3">
    <source>
        <dbReference type="Google" id="ProtNLM"/>
    </source>
</evidence>
<evidence type="ECO:0000313" key="2">
    <source>
        <dbReference type="Proteomes" id="UP000246410"/>
    </source>
</evidence>
<comment type="caution">
    <text evidence="1">The sequence shown here is derived from an EMBL/GenBank/DDBJ whole genome shotgun (WGS) entry which is preliminary data.</text>
</comment>
<gene>
    <name evidence="1" type="ORF">DFR69_10747</name>
</gene>
<reference evidence="1 2" key="1">
    <citation type="submission" date="2018-05" db="EMBL/GenBank/DDBJ databases">
        <title>Genomic Encyclopedia of Type Strains, Phase IV (KMG-IV): sequencing the most valuable type-strain genomes for metagenomic binning, comparative biology and taxonomic classification.</title>
        <authorList>
            <person name="Goeker M."/>
        </authorList>
    </citation>
    <scope>NUCLEOTIDE SEQUENCE [LARGE SCALE GENOMIC DNA]</scope>
    <source>
        <strain evidence="1 2">DSM 44717</strain>
    </source>
</reference>
<protein>
    <recommendedName>
        <fullName evidence="3">VapB protein of antitoxin of type II toxin-antitoxin system</fullName>
    </recommendedName>
</protein>
<dbReference type="EMBL" id="QGTL01000007">
    <property type="protein sequence ID" value="PWV73421.1"/>
    <property type="molecule type" value="Genomic_DNA"/>
</dbReference>
<dbReference type="AlphaFoldDB" id="A0A317NDP4"/>
<keyword evidence="2" id="KW-1185">Reference proteome</keyword>
<accession>A0A317NDP4</accession>
<proteinExistence type="predicted"/>
<dbReference type="Proteomes" id="UP000246410">
    <property type="component" value="Unassembled WGS sequence"/>
</dbReference>